<dbReference type="EMBL" id="CM055744">
    <property type="protein sequence ID" value="KAJ7999072.1"/>
    <property type="molecule type" value="Genomic_DNA"/>
</dbReference>
<comment type="caution">
    <text evidence="1">The sequence shown here is derived from an EMBL/GenBank/DDBJ whole genome shotgun (WGS) entry which is preliminary data.</text>
</comment>
<keyword evidence="2" id="KW-1185">Reference proteome</keyword>
<sequence length="95" mass="10507">MASDPGLVALFLWTISTQALGITGNNHNNEATPGNLVKRSLGRISISVVLSDQRTEIVRQCVIPPPRRGSLTPRWGRVAVRDDGRFWIREAKDEA</sequence>
<evidence type="ECO:0000313" key="1">
    <source>
        <dbReference type="EMBL" id="KAJ7999072.1"/>
    </source>
</evidence>
<organism evidence="1 2">
    <name type="scientific">Dallia pectoralis</name>
    <name type="common">Alaska blackfish</name>
    <dbReference type="NCBI Taxonomy" id="75939"/>
    <lineage>
        <taxon>Eukaryota</taxon>
        <taxon>Metazoa</taxon>
        <taxon>Chordata</taxon>
        <taxon>Craniata</taxon>
        <taxon>Vertebrata</taxon>
        <taxon>Euteleostomi</taxon>
        <taxon>Actinopterygii</taxon>
        <taxon>Neopterygii</taxon>
        <taxon>Teleostei</taxon>
        <taxon>Protacanthopterygii</taxon>
        <taxon>Esociformes</taxon>
        <taxon>Umbridae</taxon>
        <taxon>Dallia</taxon>
    </lineage>
</organism>
<protein>
    <submittedName>
        <fullName evidence="1">Uncharacterized protein</fullName>
    </submittedName>
</protein>
<reference evidence="1" key="1">
    <citation type="submission" date="2021-05" db="EMBL/GenBank/DDBJ databases">
        <authorList>
            <person name="Pan Q."/>
            <person name="Jouanno E."/>
            <person name="Zahm M."/>
            <person name="Klopp C."/>
            <person name="Cabau C."/>
            <person name="Louis A."/>
            <person name="Berthelot C."/>
            <person name="Parey E."/>
            <person name="Roest Crollius H."/>
            <person name="Montfort J."/>
            <person name="Robinson-Rechavi M."/>
            <person name="Bouchez O."/>
            <person name="Lampietro C."/>
            <person name="Lopez Roques C."/>
            <person name="Donnadieu C."/>
            <person name="Postlethwait J."/>
            <person name="Bobe J."/>
            <person name="Dillon D."/>
            <person name="Chandos A."/>
            <person name="von Hippel F."/>
            <person name="Guiguen Y."/>
        </authorList>
    </citation>
    <scope>NUCLEOTIDE SEQUENCE</scope>
    <source>
        <strain evidence="1">YG-Jan2019</strain>
    </source>
</reference>
<proteinExistence type="predicted"/>
<evidence type="ECO:0000313" key="2">
    <source>
        <dbReference type="Proteomes" id="UP001157502"/>
    </source>
</evidence>
<name>A0ACC2G5Y6_DALPE</name>
<dbReference type="Proteomes" id="UP001157502">
    <property type="component" value="Chromosome 17"/>
</dbReference>
<gene>
    <name evidence="1" type="ORF">DPEC_G00211620</name>
</gene>
<accession>A0ACC2G5Y6</accession>